<feature type="transmembrane region" description="Helical" evidence="2">
    <location>
        <begin position="189"/>
        <end position="207"/>
    </location>
</feature>
<comment type="caution">
    <text evidence="3">The sequence shown here is derived from an EMBL/GenBank/DDBJ whole genome shotgun (WGS) entry which is preliminary data.</text>
</comment>
<dbReference type="AlphaFoldDB" id="A0AAD5RFZ9"/>
<sequence length="913" mass="101897">MSSITTSAGATPTRLSCDSTTFPPLEGNADIAGIGTVWGFSASTIVVIGALILYYIMVFDPSDDPSSKADGALRDNPNIADREVYKRRKLIVNWFRRQLGNGIIDTLGQQRKHFVRENAFFTLVQGLNDAQTFGAIALLGSGTHAVFHLELPSYHWRVISQLAWLSAITNMVTLTITRRFLHRDSLRKGLRVFILCVLTAGAALGSYPTGDRRWTSNRPARCYYDPSFWKPRIHDFLGVEGLASEGILLYGFLIRFLRICIESSKFEPLVRWMRRTMKLKGERKNENAKWKPHKILRFASRIIQSVFGKAILYDKWPRSMKVLLDMLVMQLLVVLVIVMRTMWAAYTSVASELYWAIVAGAWGLTNIFITRDEYGSAEENQWAVGQIVPLVLLLSPLIASVDCFGTFIKSEVSTRYHEVRHKLGMSSQPRDNRGSSIESSDSNAIMSTESSRSHNSGAEDPEANHRLTPSPIPSSRPDTPSSHSIASDHSHSTINTLPAPPNVLRKKPGSPQSRLQTVESGLEVIHLPRVPYSPPPCLPYPHPPQAPTTPYNTPAYTYISTFLLHPVPQPQQRYAIESFLREFHKFPWFFFLILQISAWVSYFTFWVFSSRVECLYPIVKFGLGDSMHLAVEPRPEHKAETAGRAGKLTSETVIQVLVWGTLIFPLSLVFFVLMWYQGLYFARACAGKRRGNDNGSDRGWFTRNLGNLLALVLCVVLFGCTTFVFVFFGYEIFALVALGGAGIWIVSCFITFGFEVGRSRKDSGSDCREPDQEAQSLSQSVQENISEEAPRVPSRLQRPHPSPMGYFQLEGDNHSAAPGRPSGESLSPLLPPQTFTTPASSPGFPPESHYSHTKSHPSSHSRNTSAADDYFGHFTPYHALIHGTPASSPQRVLAKNARGKNVLSKKTPADEHA</sequence>
<keyword evidence="2" id="KW-0812">Transmembrane</keyword>
<evidence type="ECO:0000256" key="1">
    <source>
        <dbReference type="SAM" id="MobiDB-lite"/>
    </source>
</evidence>
<dbReference type="InterPro" id="IPR053018">
    <property type="entry name" value="Elsinochrome_Biosynth-Asso"/>
</dbReference>
<feature type="transmembrane region" description="Helical" evidence="2">
    <location>
        <begin position="708"/>
        <end position="728"/>
    </location>
</feature>
<feature type="compositionally biased region" description="Polar residues" evidence="1">
    <location>
        <begin position="425"/>
        <end position="456"/>
    </location>
</feature>
<dbReference type="PANTHER" id="PTHR37577:SF1">
    <property type="entry name" value="INTEGRAL MEMBRANE PROTEIN"/>
    <property type="match status" value="1"/>
</dbReference>
<feature type="transmembrane region" description="Helical" evidence="2">
    <location>
        <begin position="734"/>
        <end position="754"/>
    </location>
</feature>
<dbReference type="EMBL" id="JAKWBI020001013">
    <property type="protein sequence ID" value="KAJ2891693.1"/>
    <property type="molecule type" value="Genomic_DNA"/>
</dbReference>
<name>A0AAD5RFZ9_9PEZI</name>
<feature type="transmembrane region" description="Helical" evidence="2">
    <location>
        <begin position="158"/>
        <end position="177"/>
    </location>
</feature>
<feature type="transmembrane region" description="Helical" evidence="2">
    <location>
        <begin position="352"/>
        <end position="369"/>
    </location>
</feature>
<organism evidence="3 4">
    <name type="scientific">Zalerion maritima</name>
    <dbReference type="NCBI Taxonomy" id="339359"/>
    <lineage>
        <taxon>Eukaryota</taxon>
        <taxon>Fungi</taxon>
        <taxon>Dikarya</taxon>
        <taxon>Ascomycota</taxon>
        <taxon>Pezizomycotina</taxon>
        <taxon>Sordariomycetes</taxon>
        <taxon>Lulworthiomycetidae</taxon>
        <taxon>Lulworthiales</taxon>
        <taxon>Lulworthiaceae</taxon>
        <taxon>Zalerion</taxon>
    </lineage>
</organism>
<keyword evidence="2" id="KW-1133">Transmembrane helix</keyword>
<dbReference type="Proteomes" id="UP001201980">
    <property type="component" value="Unassembled WGS sequence"/>
</dbReference>
<feature type="compositionally biased region" description="Basic and acidic residues" evidence="1">
    <location>
        <begin position="762"/>
        <end position="771"/>
    </location>
</feature>
<feature type="compositionally biased region" description="Low complexity" evidence="1">
    <location>
        <begin position="818"/>
        <end position="828"/>
    </location>
</feature>
<feature type="region of interest" description="Disordered" evidence="1">
    <location>
        <begin position="423"/>
        <end position="513"/>
    </location>
</feature>
<accession>A0AAD5RFZ9</accession>
<feature type="transmembrane region" description="Helical" evidence="2">
    <location>
        <begin position="656"/>
        <end position="682"/>
    </location>
</feature>
<keyword evidence="4" id="KW-1185">Reference proteome</keyword>
<feature type="region of interest" description="Disordered" evidence="1">
    <location>
        <begin position="762"/>
        <end position="913"/>
    </location>
</feature>
<reference evidence="3" key="1">
    <citation type="submission" date="2022-07" db="EMBL/GenBank/DDBJ databases">
        <title>Draft genome sequence of Zalerion maritima ATCC 34329, a (micro)plastics degrading marine fungus.</title>
        <authorList>
            <person name="Paco A."/>
            <person name="Goncalves M.F.M."/>
            <person name="Rocha-Santos T.A.P."/>
            <person name="Alves A."/>
        </authorList>
    </citation>
    <scope>NUCLEOTIDE SEQUENCE</scope>
    <source>
        <strain evidence="3">ATCC 34329</strain>
    </source>
</reference>
<dbReference type="PANTHER" id="PTHR37577">
    <property type="entry name" value="INTEGRAL MEMBRANE PROTEIN"/>
    <property type="match status" value="1"/>
</dbReference>
<feature type="transmembrane region" description="Helical" evidence="2">
    <location>
        <begin position="588"/>
        <end position="608"/>
    </location>
</feature>
<evidence type="ECO:0000256" key="2">
    <source>
        <dbReference type="SAM" id="Phobius"/>
    </source>
</evidence>
<evidence type="ECO:0000313" key="4">
    <source>
        <dbReference type="Proteomes" id="UP001201980"/>
    </source>
</evidence>
<proteinExistence type="predicted"/>
<feature type="transmembrane region" description="Helical" evidence="2">
    <location>
        <begin position="37"/>
        <end position="57"/>
    </location>
</feature>
<gene>
    <name evidence="3" type="ORF">MKZ38_000067</name>
</gene>
<feature type="compositionally biased region" description="Polar residues" evidence="1">
    <location>
        <begin position="773"/>
        <end position="784"/>
    </location>
</feature>
<evidence type="ECO:0000313" key="3">
    <source>
        <dbReference type="EMBL" id="KAJ2891693.1"/>
    </source>
</evidence>
<feature type="transmembrane region" description="Helical" evidence="2">
    <location>
        <begin position="322"/>
        <end position="346"/>
    </location>
</feature>
<keyword evidence="2" id="KW-0472">Membrane</keyword>
<protein>
    <submittedName>
        <fullName evidence="3">Uncharacterized protein</fullName>
    </submittedName>
</protein>